<protein>
    <submittedName>
        <fullName evidence="1">Uncharacterized protein</fullName>
    </submittedName>
</protein>
<keyword evidence="2" id="KW-1185">Reference proteome</keyword>
<proteinExistence type="predicted"/>
<accession>A0AA38J2B2</accession>
<sequence length="207" mass="23757">MPKPLHKDAKQMVANLVDYFAKERDNGGPLLPLTDVQDRVAAALGVCVRIVDSVVQQIKIGEGVHSPKKKRPRKKPVCDISTSEQCAIRECLYGMVEKKIHVTRLSLLDCLKEKHIFEGSVSSLGRILHIGFRYSPTNVRKRLMELQHVVHARTKFLREYVHNQQNPNPLQCVYLDETWIFENGSVVRSWQDDSIKSIRTFKIEGKR</sequence>
<dbReference type="Proteomes" id="UP001168821">
    <property type="component" value="Unassembled WGS sequence"/>
</dbReference>
<comment type="caution">
    <text evidence="1">The sequence shown here is derived from an EMBL/GenBank/DDBJ whole genome shotgun (WGS) entry which is preliminary data.</text>
</comment>
<name>A0AA38J2B2_9CUCU</name>
<dbReference type="AlphaFoldDB" id="A0AA38J2B2"/>
<evidence type="ECO:0000313" key="1">
    <source>
        <dbReference type="EMBL" id="KAJ3665883.1"/>
    </source>
</evidence>
<evidence type="ECO:0000313" key="2">
    <source>
        <dbReference type="Proteomes" id="UP001168821"/>
    </source>
</evidence>
<gene>
    <name evidence="1" type="ORF">Zmor_001348</name>
</gene>
<reference evidence="1" key="1">
    <citation type="journal article" date="2023" name="G3 (Bethesda)">
        <title>Whole genome assemblies of Zophobas morio and Tenebrio molitor.</title>
        <authorList>
            <person name="Kaur S."/>
            <person name="Stinson S.A."/>
            <person name="diCenzo G.C."/>
        </authorList>
    </citation>
    <scope>NUCLEOTIDE SEQUENCE</scope>
    <source>
        <strain evidence="1">QUZm001</strain>
    </source>
</reference>
<organism evidence="1 2">
    <name type="scientific">Zophobas morio</name>
    <dbReference type="NCBI Taxonomy" id="2755281"/>
    <lineage>
        <taxon>Eukaryota</taxon>
        <taxon>Metazoa</taxon>
        <taxon>Ecdysozoa</taxon>
        <taxon>Arthropoda</taxon>
        <taxon>Hexapoda</taxon>
        <taxon>Insecta</taxon>
        <taxon>Pterygota</taxon>
        <taxon>Neoptera</taxon>
        <taxon>Endopterygota</taxon>
        <taxon>Coleoptera</taxon>
        <taxon>Polyphaga</taxon>
        <taxon>Cucujiformia</taxon>
        <taxon>Tenebrionidae</taxon>
        <taxon>Zophobas</taxon>
    </lineage>
</organism>
<dbReference type="EMBL" id="JALNTZ010000001">
    <property type="protein sequence ID" value="KAJ3665883.1"/>
    <property type="molecule type" value="Genomic_DNA"/>
</dbReference>